<dbReference type="Proteomes" id="UP000008810">
    <property type="component" value="Chromosome 3"/>
</dbReference>
<reference evidence="4" key="2">
    <citation type="submission" date="2017-06" db="EMBL/GenBank/DDBJ databases">
        <title>WGS assembly of Brachypodium distachyon.</title>
        <authorList>
            <consortium name="The International Brachypodium Initiative"/>
            <person name="Lucas S."/>
            <person name="Harmon-Smith M."/>
            <person name="Lail K."/>
            <person name="Tice H."/>
            <person name="Grimwood J."/>
            <person name="Bruce D."/>
            <person name="Barry K."/>
            <person name="Shu S."/>
            <person name="Lindquist E."/>
            <person name="Wang M."/>
            <person name="Pitluck S."/>
            <person name="Vogel J.P."/>
            <person name="Garvin D.F."/>
            <person name="Mockler T.C."/>
            <person name="Schmutz J."/>
            <person name="Rokhsar D."/>
            <person name="Bevan M.W."/>
        </authorList>
    </citation>
    <scope>NUCLEOTIDE SEQUENCE</scope>
    <source>
        <strain evidence="4">Bd21</strain>
    </source>
</reference>
<feature type="domain" description="BTB" evidence="2">
    <location>
        <begin position="182"/>
        <end position="246"/>
    </location>
</feature>
<dbReference type="EnsemblPlants" id="KQK01196">
    <property type="protein sequence ID" value="KQK01196"/>
    <property type="gene ID" value="BRADI_3g54377v3"/>
</dbReference>
<reference evidence="4 5" key="1">
    <citation type="journal article" date="2010" name="Nature">
        <title>Genome sequencing and analysis of the model grass Brachypodium distachyon.</title>
        <authorList>
            <consortium name="International Brachypodium Initiative"/>
        </authorList>
    </citation>
    <scope>NUCLEOTIDE SEQUENCE [LARGE SCALE GENOMIC DNA]</scope>
    <source>
        <strain evidence="4 5">Bd21</strain>
    </source>
</reference>
<proteinExistence type="predicted"/>
<dbReference type="Pfam" id="PF22486">
    <property type="entry name" value="MATH_2"/>
    <property type="match status" value="1"/>
</dbReference>
<dbReference type="PROSITE" id="PS50144">
    <property type="entry name" value="MATH"/>
    <property type="match status" value="1"/>
</dbReference>
<dbReference type="InterPro" id="IPR045005">
    <property type="entry name" value="BPM1-6"/>
</dbReference>
<dbReference type="SUPFAM" id="SSF49599">
    <property type="entry name" value="TRAF domain-like"/>
    <property type="match status" value="1"/>
</dbReference>
<dbReference type="CDD" id="cd00121">
    <property type="entry name" value="MATH"/>
    <property type="match status" value="1"/>
</dbReference>
<reference evidence="5" key="3">
    <citation type="submission" date="2018-08" db="UniProtKB">
        <authorList>
            <consortium name="EnsemblPlants"/>
        </authorList>
    </citation>
    <scope>IDENTIFICATION</scope>
    <source>
        <strain evidence="5">cv. Bd21</strain>
    </source>
</reference>
<dbReference type="InParanoid" id="A0A0Q3ILM4"/>
<evidence type="ECO:0000259" key="3">
    <source>
        <dbReference type="PROSITE" id="PS50144"/>
    </source>
</evidence>
<evidence type="ECO:0000313" key="4">
    <source>
        <dbReference type="EMBL" id="KQK01196.1"/>
    </source>
</evidence>
<name>A0A0Q3ILM4_BRADI</name>
<dbReference type="EMBL" id="CM000882">
    <property type="protein sequence ID" value="KQK01196.1"/>
    <property type="molecule type" value="Genomic_DNA"/>
</dbReference>
<keyword evidence="6" id="KW-1185">Reference proteome</keyword>
<gene>
    <name evidence="4" type="ORF">BRADI_3g54377v3</name>
</gene>
<dbReference type="SUPFAM" id="SSF54695">
    <property type="entry name" value="POZ domain"/>
    <property type="match status" value="1"/>
</dbReference>
<dbReference type="AlphaFoldDB" id="A0A0Q3ILM4"/>
<dbReference type="SMART" id="SM00225">
    <property type="entry name" value="BTB"/>
    <property type="match status" value="1"/>
</dbReference>
<sequence length="276" mass="30178">MSSSGDAGGKPSSSASAIVADTSSEHHLLSIHDYSRTKGVPTGDFVSSLPFSLGGHRWRIDYYPNGINADVADYISLSLMLEEDAAAPVKAQFELSLVDGSEEYEVPTSVDTFVSRGGWSYTTFVKRVDLETSKHLRDDSFTIRCDIVVINKCHAKSAAFVSVPPCDLGRHLGNLLETEKGADVVFEVGGKTFAAHRCVLAARSSVFSAELFGPMKEGNTLGVVHIQDMEAKVFKALLHFVYTGSLLEMLEMLENTMQASIVFSILQERRHYYGIL</sequence>
<evidence type="ECO:0000313" key="6">
    <source>
        <dbReference type="Proteomes" id="UP000008810"/>
    </source>
</evidence>
<dbReference type="Gene3D" id="3.30.710.10">
    <property type="entry name" value="Potassium Channel Kv1.1, Chain A"/>
    <property type="match status" value="1"/>
</dbReference>
<dbReference type="Gramene" id="KQK01196">
    <property type="protein sequence ID" value="KQK01196"/>
    <property type="gene ID" value="BRADI_3g54377v3"/>
</dbReference>
<dbReference type="SMART" id="SM00061">
    <property type="entry name" value="MATH"/>
    <property type="match status" value="1"/>
</dbReference>
<dbReference type="InterPro" id="IPR002083">
    <property type="entry name" value="MATH/TRAF_dom"/>
</dbReference>
<evidence type="ECO:0000259" key="2">
    <source>
        <dbReference type="PROSITE" id="PS50097"/>
    </source>
</evidence>
<dbReference type="PROSITE" id="PS50097">
    <property type="entry name" value="BTB"/>
    <property type="match status" value="1"/>
</dbReference>
<evidence type="ECO:0000313" key="5">
    <source>
        <dbReference type="EnsemblPlants" id="KQK01196"/>
    </source>
</evidence>
<dbReference type="Pfam" id="PF00651">
    <property type="entry name" value="BTB"/>
    <property type="match status" value="1"/>
</dbReference>
<dbReference type="InterPro" id="IPR000210">
    <property type="entry name" value="BTB/POZ_dom"/>
</dbReference>
<evidence type="ECO:0008006" key="7">
    <source>
        <dbReference type="Google" id="ProtNLM"/>
    </source>
</evidence>
<dbReference type="InterPro" id="IPR008974">
    <property type="entry name" value="TRAF-like"/>
</dbReference>
<dbReference type="GO" id="GO:0016567">
    <property type="term" value="P:protein ubiquitination"/>
    <property type="evidence" value="ECO:0007669"/>
    <property type="project" value="InterPro"/>
</dbReference>
<organism evidence="4">
    <name type="scientific">Brachypodium distachyon</name>
    <name type="common">Purple false brome</name>
    <name type="synonym">Trachynia distachya</name>
    <dbReference type="NCBI Taxonomy" id="15368"/>
    <lineage>
        <taxon>Eukaryota</taxon>
        <taxon>Viridiplantae</taxon>
        <taxon>Streptophyta</taxon>
        <taxon>Embryophyta</taxon>
        <taxon>Tracheophyta</taxon>
        <taxon>Spermatophyta</taxon>
        <taxon>Magnoliopsida</taxon>
        <taxon>Liliopsida</taxon>
        <taxon>Poales</taxon>
        <taxon>Poaceae</taxon>
        <taxon>BOP clade</taxon>
        <taxon>Pooideae</taxon>
        <taxon>Stipodae</taxon>
        <taxon>Brachypodieae</taxon>
        <taxon>Brachypodium</taxon>
    </lineage>
</organism>
<feature type="domain" description="MATH" evidence="3">
    <location>
        <begin position="24"/>
        <end position="147"/>
    </location>
</feature>
<comment type="pathway">
    <text evidence="1">Protein modification; protein ubiquitination.</text>
</comment>
<dbReference type="PANTHER" id="PTHR26379">
    <property type="entry name" value="BTB/POZ AND MATH DOMAIN-CONTAINING PROTEIN 1"/>
    <property type="match status" value="1"/>
</dbReference>
<dbReference type="OrthoDB" id="687163at2759"/>
<protein>
    <recommendedName>
        <fullName evidence="7">BTB domain-containing protein</fullName>
    </recommendedName>
</protein>
<dbReference type="PANTHER" id="PTHR26379:SF429">
    <property type="entry name" value="OS10G0428900 PROTEIN"/>
    <property type="match status" value="1"/>
</dbReference>
<dbReference type="Gene3D" id="2.60.210.10">
    <property type="entry name" value="Apoptosis, Tumor Necrosis Factor Receptor Associated Protein 2, Chain A"/>
    <property type="match status" value="1"/>
</dbReference>
<accession>A0A0Q3ILM4</accession>
<dbReference type="InterPro" id="IPR011333">
    <property type="entry name" value="SKP1/BTB/POZ_sf"/>
</dbReference>
<evidence type="ECO:0000256" key="1">
    <source>
        <dbReference type="ARBA" id="ARBA00004906"/>
    </source>
</evidence>